<accession>A0A2U1KUU9</accession>
<evidence type="ECO:0000313" key="1">
    <source>
        <dbReference type="EMBL" id="PWA40502.1"/>
    </source>
</evidence>
<dbReference type="AlphaFoldDB" id="A0A2U1KUU9"/>
<sequence length="87" mass="9534">MSSKKCISNDPHPKKAHNKLTCQDVDNLSFIEFTQIHHSVFLFADTPAVKETEPANSFDFASAQTELLMTSPKTTTAANTTTSSTTQ</sequence>
<gene>
    <name evidence="1" type="ORF">CTI12_AA565330</name>
</gene>
<name>A0A2U1KUU9_ARTAN</name>
<comment type="caution">
    <text evidence="1">The sequence shown here is derived from an EMBL/GenBank/DDBJ whole genome shotgun (WGS) entry which is preliminary data.</text>
</comment>
<organism evidence="1 2">
    <name type="scientific">Artemisia annua</name>
    <name type="common">Sweet wormwood</name>
    <dbReference type="NCBI Taxonomy" id="35608"/>
    <lineage>
        <taxon>Eukaryota</taxon>
        <taxon>Viridiplantae</taxon>
        <taxon>Streptophyta</taxon>
        <taxon>Embryophyta</taxon>
        <taxon>Tracheophyta</taxon>
        <taxon>Spermatophyta</taxon>
        <taxon>Magnoliopsida</taxon>
        <taxon>eudicotyledons</taxon>
        <taxon>Gunneridae</taxon>
        <taxon>Pentapetalae</taxon>
        <taxon>asterids</taxon>
        <taxon>campanulids</taxon>
        <taxon>Asterales</taxon>
        <taxon>Asteraceae</taxon>
        <taxon>Asteroideae</taxon>
        <taxon>Anthemideae</taxon>
        <taxon>Artemisiinae</taxon>
        <taxon>Artemisia</taxon>
    </lineage>
</organism>
<keyword evidence="2" id="KW-1185">Reference proteome</keyword>
<reference evidence="1 2" key="1">
    <citation type="journal article" date="2018" name="Mol. Plant">
        <title>The genome of Artemisia annua provides insight into the evolution of Asteraceae family and artemisinin biosynthesis.</title>
        <authorList>
            <person name="Shen Q."/>
            <person name="Zhang L."/>
            <person name="Liao Z."/>
            <person name="Wang S."/>
            <person name="Yan T."/>
            <person name="Shi P."/>
            <person name="Liu M."/>
            <person name="Fu X."/>
            <person name="Pan Q."/>
            <person name="Wang Y."/>
            <person name="Lv Z."/>
            <person name="Lu X."/>
            <person name="Zhang F."/>
            <person name="Jiang W."/>
            <person name="Ma Y."/>
            <person name="Chen M."/>
            <person name="Hao X."/>
            <person name="Li L."/>
            <person name="Tang Y."/>
            <person name="Lv G."/>
            <person name="Zhou Y."/>
            <person name="Sun X."/>
            <person name="Brodelius P.E."/>
            <person name="Rose J.K.C."/>
            <person name="Tang K."/>
        </authorList>
    </citation>
    <scope>NUCLEOTIDE SEQUENCE [LARGE SCALE GENOMIC DNA]</scope>
    <source>
        <strain evidence="2">cv. Huhao1</strain>
        <tissue evidence="1">Leaf</tissue>
    </source>
</reference>
<dbReference type="EMBL" id="PKPP01013755">
    <property type="protein sequence ID" value="PWA40502.1"/>
    <property type="molecule type" value="Genomic_DNA"/>
</dbReference>
<evidence type="ECO:0000313" key="2">
    <source>
        <dbReference type="Proteomes" id="UP000245207"/>
    </source>
</evidence>
<proteinExistence type="predicted"/>
<protein>
    <submittedName>
        <fullName evidence="1">Uncharacterized protein</fullName>
    </submittedName>
</protein>
<dbReference type="Proteomes" id="UP000245207">
    <property type="component" value="Unassembled WGS sequence"/>
</dbReference>